<evidence type="ECO:0000256" key="1">
    <source>
        <dbReference type="SAM" id="MobiDB-lite"/>
    </source>
</evidence>
<gene>
    <name evidence="2" type="ORF">HMPREF0179_03342</name>
</gene>
<name>E5YAX1_BILW3</name>
<reference evidence="2 3" key="1">
    <citation type="submission" date="2010-10" db="EMBL/GenBank/DDBJ databases">
        <authorList>
            <consortium name="The Broad Institute Genome Sequencing Platform"/>
            <person name="Ward D."/>
            <person name="Earl A."/>
            <person name="Feldgarden M."/>
            <person name="Young S.K."/>
            <person name="Gargeya S."/>
            <person name="Zeng Q."/>
            <person name="Alvarado L."/>
            <person name="Berlin A."/>
            <person name="Bochicchio J."/>
            <person name="Chapman S.B."/>
            <person name="Chen Z."/>
            <person name="Freedman E."/>
            <person name="Gellesch M."/>
            <person name="Goldberg J."/>
            <person name="Griggs A."/>
            <person name="Gujja S."/>
            <person name="Heilman E."/>
            <person name="Heiman D."/>
            <person name="Howarth C."/>
            <person name="Mehta T."/>
            <person name="Neiman D."/>
            <person name="Pearson M."/>
            <person name="Roberts A."/>
            <person name="Saif S."/>
            <person name="Shea T."/>
            <person name="Shenoy N."/>
            <person name="Sisk P."/>
            <person name="Stolte C."/>
            <person name="Sykes S."/>
            <person name="White J."/>
            <person name="Yandava C."/>
            <person name="Allen-Vercoe E."/>
            <person name="Sibley C."/>
            <person name="Ambrose C.E."/>
            <person name="Strauss J."/>
            <person name="Daigneault M."/>
            <person name="Haas B."/>
            <person name="Nusbaum C."/>
            <person name="Birren B."/>
        </authorList>
    </citation>
    <scope>NUCLEOTIDE SEQUENCE [LARGE SCALE GENOMIC DNA]</scope>
    <source>
        <strain evidence="2 3">3_1_6</strain>
    </source>
</reference>
<reference evidence="2 3" key="2">
    <citation type="submission" date="2013-04" db="EMBL/GenBank/DDBJ databases">
        <title>The Genome Sequence of Bilophila wadsworthia 3_1_6.</title>
        <authorList>
            <consortium name="The Broad Institute Genomics Platform"/>
            <person name="Earl A."/>
            <person name="Ward D."/>
            <person name="Feldgarden M."/>
            <person name="Gevers D."/>
            <person name="Sibley C."/>
            <person name="Strauss J."/>
            <person name="Allen-Vercoe E."/>
            <person name="Walker B."/>
            <person name="Young S."/>
            <person name="Zeng Q."/>
            <person name="Gargeya S."/>
            <person name="Fitzgerald M."/>
            <person name="Haas B."/>
            <person name="Abouelleil A."/>
            <person name="Allen A.W."/>
            <person name="Alvarado L."/>
            <person name="Arachchi H.M."/>
            <person name="Berlin A.M."/>
            <person name="Chapman S.B."/>
            <person name="Gainer-Dewar J."/>
            <person name="Goldberg J."/>
            <person name="Griggs A."/>
            <person name="Gujja S."/>
            <person name="Hansen M."/>
            <person name="Howarth C."/>
            <person name="Imamovic A."/>
            <person name="Ireland A."/>
            <person name="Larimer J."/>
            <person name="McCowan C."/>
            <person name="Murphy C."/>
            <person name="Pearson M."/>
            <person name="Poon T.W."/>
            <person name="Priest M."/>
            <person name="Roberts A."/>
            <person name="Saif S."/>
            <person name="Shea T."/>
            <person name="Sisk P."/>
            <person name="Sykes S."/>
            <person name="Wortman J."/>
            <person name="Nusbaum C."/>
            <person name="Birren B."/>
        </authorList>
    </citation>
    <scope>NUCLEOTIDE SEQUENCE [LARGE SCALE GENOMIC DNA]</scope>
    <source>
        <strain evidence="2 3">3_1_6</strain>
    </source>
</reference>
<dbReference type="RefSeq" id="WP_005030063.1">
    <property type="nucleotide sequence ID" value="NZ_KE150241.1"/>
</dbReference>
<dbReference type="AlphaFoldDB" id="E5YAX1"/>
<organism evidence="2 3">
    <name type="scientific">Bilophila wadsworthia (strain 3_1_6)</name>
    <dbReference type="NCBI Taxonomy" id="563192"/>
    <lineage>
        <taxon>Bacteria</taxon>
        <taxon>Pseudomonadati</taxon>
        <taxon>Thermodesulfobacteriota</taxon>
        <taxon>Desulfovibrionia</taxon>
        <taxon>Desulfovibrionales</taxon>
        <taxon>Desulfovibrionaceae</taxon>
        <taxon>Bilophila</taxon>
    </lineage>
</organism>
<comment type="caution">
    <text evidence="2">The sequence shown here is derived from an EMBL/GenBank/DDBJ whole genome shotgun (WGS) entry which is preliminary data.</text>
</comment>
<dbReference type="STRING" id="563192.HMPREF0179_03342"/>
<dbReference type="GeneID" id="78087535"/>
<dbReference type="Proteomes" id="UP000006034">
    <property type="component" value="Unassembled WGS sequence"/>
</dbReference>
<evidence type="ECO:0008006" key="4">
    <source>
        <dbReference type="Google" id="ProtNLM"/>
    </source>
</evidence>
<dbReference type="HOGENOM" id="CLU_324335_0_0_7"/>
<feature type="region of interest" description="Disordered" evidence="1">
    <location>
        <begin position="1"/>
        <end position="50"/>
    </location>
</feature>
<evidence type="ECO:0000313" key="3">
    <source>
        <dbReference type="Proteomes" id="UP000006034"/>
    </source>
</evidence>
<evidence type="ECO:0000313" key="2">
    <source>
        <dbReference type="EMBL" id="EFV42866.1"/>
    </source>
</evidence>
<dbReference type="OrthoDB" id="6004573at2"/>
<dbReference type="eggNOG" id="ENOG5030HPQ">
    <property type="taxonomic scope" value="Bacteria"/>
</dbReference>
<sequence length="890" mass="95795">MSSTIFTATSGTSISVDPHADVEGAGQQNPAVPHDAQNGAPAPGNPPNEDLVQAEARLRQMLDTALDRSGGLRGIGGDLYDAIKTEIPRPKVFHGGFRIHSAMLKAANACDVAAANLRRIPIADFHANPLPDAAFAALEAFVGAQNELYTQIGAFQKASGVSAALLDSLAQATQFRASEALNFAATMQLAAMPAERRQQIAPGVADPQAPTAGKAMQDMAHFMHGSGDVAGAFRADAARLFGSIDALEGRKGQMPLAEFRDTATRLRADLEALRGRIDGAIHPNADPGGGPVLIPDRTLFAPAEAMLARSAERLDALASADPRAGVKSAVRAILPPVDQSLFPSASALPGGLGTPLATGLARYNAKVSEIMTRLDAGALSPERLAHEMEDAVRILRAPETRRACGTLLTMMAIAEHPTIGAKEIGGYYQHFCGERIPRGMADLLRRSVGQNGFVLVPSEMKRLAAQIENTPLLTRDGILVSEFQEAAGMLRSTGANPQARGEYIQAALDHHVDMNTILEASLRGIMADQLELRAGDAILSDTRKLGQGAANTVHLCTYRGRDGEDMKLVFKPEVGARRGLDHLCASGLGYRNGARVMQLNVAASRVADAIGCGGTIARSSIGSHDGQLGLFMEAAPGKTFFDIARGKPVCRMPDGKELNFPETCRVLRSNGKLDAMRANLMRELSKMEWADVLSGQVDRHGDNYLIDINPQTGAVKITGIDNDASFGTRKAGMTVVDLSRPTPRQQDFLSKLRREGYTIPPDGRIDLSKLPDRLLSETRQQFGFNQLFRPVFIDRDTFDKLTAIREDDYRAMLAPCMDNEAVDAAVSRLKDAQRHAARLEREHRVVEDWAAPGIKETYARHKVGAKGSFGERIQNGFFTRDFLTKFSAIL</sequence>
<protein>
    <recommendedName>
        <fullName evidence="4">PI3K/PI4K catalytic domain-containing protein</fullName>
    </recommendedName>
</protein>
<keyword evidence="3" id="KW-1185">Reference proteome</keyword>
<proteinExistence type="predicted"/>
<dbReference type="EMBL" id="ADCP02000004">
    <property type="protein sequence ID" value="EFV42866.1"/>
    <property type="molecule type" value="Genomic_DNA"/>
</dbReference>
<accession>E5YAX1</accession>
<feature type="compositionally biased region" description="Polar residues" evidence="1">
    <location>
        <begin position="1"/>
        <end position="15"/>
    </location>
</feature>